<protein>
    <recommendedName>
        <fullName evidence="3">Ribbon-helix-helix protein CopG domain-containing protein</fullName>
    </recommendedName>
</protein>
<reference evidence="1" key="1">
    <citation type="submission" date="2021-03" db="EMBL/GenBank/DDBJ databases">
        <title>Microbacterium sp. nov., a novel actinobacterium isolated from cow dung.</title>
        <authorList>
            <person name="Zhang L."/>
        </authorList>
    </citation>
    <scope>NUCLEOTIDE SEQUENCE</scope>
    <source>
        <strain evidence="1">NEAU-LLB</strain>
    </source>
</reference>
<comment type="caution">
    <text evidence="1">The sequence shown here is derived from an EMBL/GenBank/DDBJ whole genome shotgun (WGS) entry which is preliminary data.</text>
</comment>
<dbReference type="AlphaFoldDB" id="A0A939TQM6"/>
<dbReference type="Proteomes" id="UP000680132">
    <property type="component" value="Unassembled WGS sequence"/>
</dbReference>
<name>A0A939TQM6_9MICO</name>
<keyword evidence="2" id="KW-1185">Reference proteome</keyword>
<evidence type="ECO:0008006" key="3">
    <source>
        <dbReference type="Google" id="ProtNLM"/>
    </source>
</evidence>
<gene>
    <name evidence="1" type="ORF">J5V96_07145</name>
</gene>
<accession>A0A939TQM6</accession>
<sequence>MTLRLPEELDAALVTIAEAEHTSKHALILSGVEQLVRERLQAAQVAEALDFVLKRDAGLLKRLEDA</sequence>
<evidence type="ECO:0000313" key="1">
    <source>
        <dbReference type="EMBL" id="MBO3663286.1"/>
    </source>
</evidence>
<dbReference type="GO" id="GO:0006355">
    <property type="term" value="P:regulation of DNA-templated transcription"/>
    <property type="evidence" value="ECO:0007669"/>
    <property type="project" value="InterPro"/>
</dbReference>
<proteinExistence type="predicted"/>
<evidence type="ECO:0000313" key="2">
    <source>
        <dbReference type="Proteomes" id="UP000680132"/>
    </source>
</evidence>
<dbReference type="SUPFAM" id="SSF47598">
    <property type="entry name" value="Ribbon-helix-helix"/>
    <property type="match status" value="1"/>
</dbReference>
<organism evidence="1 2">
    <name type="scientific">Microbacterium stercoris</name>
    <dbReference type="NCBI Taxonomy" id="2820289"/>
    <lineage>
        <taxon>Bacteria</taxon>
        <taxon>Bacillati</taxon>
        <taxon>Actinomycetota</taxon>
        <taxon>Actinomycetes</taxon>
        <taxon>Micrococcales</taxon>
        <taxon>Microbacteriaceae</taxon>
        <taxon>Microbacterium</taxon>
    </lineage>
</organism>
<dbReference type="InterPro" id="IPR010985">
    <property type="entry name" value="Ribbon_hlx_hlx"/>
</dbReference>
<dbReference type="EMBL" id="JAGFOA010000002">
    <property type="protein sequence ID" value="MBO3663286.1"/>
    <property type="molecule type" value="Genomic_DNA"/>
</dbReference>